<sequence length="275" mass="32160">MTLEKSKKGLTGFQIKFLALIFMFIDHINYFFEFTGKVPVVFSWIGRLAGGLFLFTMVEGYTHTSNKKKYFTRIYLMSAFMGVVKYLIQIIPQLQRGDGFYPENSIFSTFVILIIIFRGIDYIREKKIFKGVALILAPFIIAYSFNFLPRAMIPYAYMLISTLVPSPFLAEGGLYVIATGIILYLFHKNRKVQAISYGIFVLLWMVGLPLIYIRPISLTLMFTQYYEWMAAFALIFMFLYNGEKGKSMKSLFYIFYPAHIYILYILSFLLYRLKY</sequence>
<feature type="transmembrane region" description="Helical" evidence="1">
    <location>
        <begin position="168"/>
        <end position="187"/>
    </location>
</feature>
<feature type="transmembrane region" description="Helical" evidence="1">
    <location>
        <begin position="12"/>
        <end position="32"/>
    </location>
</feature>
<comment type="caution">
    <text evidence="2">The sequence shown here is derived from an EMBL/GenBank/DDBJ whole genome shotgun (WGS) entry which is preliminary data.</text>
</comment>
<dbReference type="Proteomes" id="UP000736583">
    <property type="component" value="Unassembled WGS sequence"/>
</dbReference>
<feature type="transmembrane region" description="Helical" evidence="1">
    <location>
        <begin position="253"/>
        <end position="273"/>
    </location>
</feature>
<accession>A0ABS6F3F1</accession>
<protein>
    <submittedName>
        <fullName evidence="2">Conjugal transfer protein TraX</fullName>
    </submittedName>
</protein>
<feature type="transmembrane region" description="Helical" evidence="1">
    <location>
        <begin position="129"/>
        <end position="148"/>
    </location>
</feature>
<feature type="transmembrane region" description="Helical" evidence="1">
    <location>
        <begin position="100"/>
        <end position="117"/>
    </location>
</feature>
<feature type="transmembrane region" description="Helical" evidence="1">
    <location>
        <begin position="70"/>
        <end position="88"/>
    </location>
</feature>
<feature type="transmembrane region" description="Helical" evidence="1">
    <location>
        <begin position="194"/>
        <end position="213"/>
    </location>
</feature>
<dbReference type="RefSeq" id="WP_216457719.1">
    <property type="nucleotide sequence ID" value="NZ_JAHLQL010000006.1"/>
</dbReference>
<keyword evidence="1" id="KW-1133">Transmembrane helix</keyword>
<evidence type="ECO:0000256" key="1">
    <source>
        <dbReference type="SAM" id="Phobius"/>
    </source>
</evidence>
<keyword evidence="1" id="KW-0812">Transmembrane</keyword>
<proteinExistence type="predicted"/>
<feature type="transmembrane region" description="Helical" evidence="1">
    <location>
        <begin position="38"/>
        <end position="58"/>
    </location>
</feature>
<dbReference type="EMBL" id="JAHLQL010000006">
    <property type="protein sequence ID" value="MBU5593031.1"/>
    <property type="molecule type" value="Genomic_DNA"/>
</dbReference>
<dbReference type="Pfam" id="PF05857">
    <property type="entry name" value="TraX"/>
    <property type="match status" value="1"/>
</dbReference>
<feature type="transmembrane region" description="Helical" evidence="1">
    <location>
        <begin position="225"/>
        <end position="241"/>
    </location>
</feature>
<reference evidence="2 3" key="1">
    <citation type="submission" date="2021-06" db="EMBL/GenBank/DDBJ databases">
        <authorList>
            <person name="Sun Q."/>
            <person name="Li D."/>
        </authorList>
    </citation>
    <scope>NUCLEOTIDE SEQUENCE [LARGE SCALE GENOMIC DNA]</scope>
    <source>
        <strain evidence="2 3">MSJ-4</strain>
    </source>
</reference>
<evidence type="ECO:0000313" key="2">
    <source>
        <dbReference type="EMBL" id="MBU5593031.1"/>
    </source>
</evidence>
<evidence type="ECO:0000313" key="3">
    <source>
        <dbReference type="Proteomes" id="UP000736583"/>
    </source>
</evidence>
<gene>
    <name evidence="2" type="ORF">KQI89_14865</name>
</gene>
<keyword evidence="1" id="KW-0472">Membrane</keyword>
<dbReference type="InterPro" id="IPR008875">
    <property type="entry name" value="TraX"/>
</dbReference>
<name>A0ABS6F3F1_9CLOT</name>
<keyword evidence="3" id="KW-1185">Reference proteome</keyword>
<organism evidence="2 3">
    <name type="scientific">Clostridium simiarum</name>
    <dbReference type="NCBI Taxonomy" id="2841506"/>
    <lineage>
        <taxon>Bacteria</taxon>
        <taxon>Bacillati</taxon>
        <taxon>Bacillota</taxon>
        <taxon>Clostridia</taxon>
        <taxon>Eubacteriales</taxon>
        <taxon>Clostridiaceae</taxon>
        <taxon>Clostridium</taxon>
    </lineage>
</organism>